<sequence>FRTEFPLTSSGKIDRKALINTFQQQEDAVAQHMQMADEEKTTPMNSSSIELLIREVLISALRLSPSDGKAFSSTTSFWTAGGN</sequence>
<accession>A0ABW9IZR2</accession>
<comment type="caution">
    <text evidence="1">The sequence shown here is derived from an EMBL/GenBank/DDBJ whole genome shotgun (WGS) entry which is preliminary data.</text>
</comment>
<dbReference type="InterPro" id="IPR045851">
    <property type="entry name" value="AMP-bd_C_sf"/>
</dbReference>
<dbReference type="Proteomes" id="UP001631993">
    <property type="component" value="Unassembled WGS sequence"/>
</dbReference>
<feature type="non-terminal residue" evidence="1">
    <location>
        <position position="83"/>
    </location>
</feature>
<dbReference type="Gene3D" id="3.30.300.30">
    <property type="match status" value="1"/>
</dbReference>
<proteinExistence type="predicted"/>
<dbReference type="EMBL" id="JBJVNE010000580">
    <property type="protein sequence ID" value="MFM9653915.1"/>
    <property type="molecule type" value="Genomic_DNA"/>
</dbReference>
<keyword evidence="2" id="KW-1185">Reference proteome</keyword>
<dbReference type="SUPFAM" id="SSF56801">
    <property type="entry name" value="Acetyl-CoA synthetase-like"/>
    <property type="match status" value="1"/>
</dbReference>
<reference evidence="1 2" key="1">
    <citation type="submission" date="2024-12" db="EMBL/GenBank/DDBJ databases">
        <title>Forecasting of Potato common scab and diversities of Pathogenic streptomyces spp. in china.</title>
        <authorList>
            <person name="Handique U."/>
            <person name="Wu J."/>
        </authorList>
    </citation>
    <scope>NUCLEOTIDE SEQUENCE [LARGE SCALE GENOMIC DNA]</scope>
    <source>
        <strain evidence="1 2">ZRIMU1585</strain>
    </source>
</reference>
<protein>
    <submittedName>
        <fullName evidence="1">Uncharacterized protein</fullName>
    </submittedName>
</protein>
<gene>
    <name evidence="1" type="ORF">ACKI1S_49090</name>
</gene>
<feature type="non-terminal residue" evidence="1">
    <location>
        <position position="1"/>
    </location>
</feature>
<evidence type="ECO:0000313" key="2">
    <source>
        <dbReference type="Proteomes" id="UP001631993"/>
    </source>
</evidence>
<evidence type="ECO:0000313" key="1">
    <source>
        <dbReference type="EMBL" id="MFM9653915.1"/>
    </source>
</evidence>
<name>A0ABW9IZR2_STRGJ</name>
<organism evidence="1 2">
    <name type="scientific">Streptomyces galilaeus</name>
    <dbReference type="NCBI Taxonomy" id="33899"/>
    <lineage>
        <taxon>Bacteria</taxon>
        <taxon>Bacillati</taxon>
        <taxon>Actinomycetota</taxon>
        <taxon>Actinomycetes</taxon>
        <taxon>Kitasatosporales</taxon>
        <taxon>Streptomycetaceae</taxon>
        <taxon>Streptomyces</taxon>
    </lineage>
</organism>
<dbReference type="RefSeq" id="WP_409098154.1">
    <property type="nucleotide sequence ID" value="NZ_JBJVNE010000580.1"/>
</dbReference>